<protein>
    <recommendedName>
        <fullName evidence="3">THUMP domain-containing protein</fullName>
    </recommendedName>
</protein>
<dbReference type="AlphaFoldDB" id="A0ABD3PMY4"/>
<accession>A0ABD3PMY4</accession>
<feature type="region of interest" description="Disordered" evidence="2">
    <location>
        <begin position="1"/>
        <end position="22"/>
    </location>
</feature>
<dbReference type="PROSITE" id="PS51165">
    <property type="entry name" value="THUMP"/>
    <property type="match status" value="1"/>
</dbReference>
<feature type="compositionally biased region" description="Polar residues" evidence="2">
    <location>
        <begin position="1"/>
        <end position="21"/>
    </location>
</feature>
<dbReference type="InterPro" id="IPR040183">
    <property type="entry name" value="THUMPD1-like"/>
</dbReference>
<dbReference type="Pfam" id="PF02926">
    <property type="entry name" value="THUMP"/>
    <property type="match status" value="1"/>
</dbReference>
<keyword evidence="1" id="KW-0694">RNA-binding</keyword>
<dbReference type="EMBL" id="JABMIG020000145">
    <property type="protein sequence ID" value="KAL3789153.1"/>
    <property type="molecule type" value="Genomic_DNA"/>
</dbReference>
<dbReference type="PANTHER" id="PTHR13452:SF10">
    <property type="entry name" value="THUMP DOMAIN-CONTAINING PROTEIN 1"/>
    <property type="match status" value="1"/>
</dbReference>
<evidence type="ECO:0000313" key="4">
    <source>
        <dbReference type="EMBL" id="KAL3789153.1"/>
    </source>
</evidence>
<comment type="caution">
    <text evidence="4">The sequence shown here is derived from an EMBL/GenBank/DDBJ whole genome shotgun (WGS) entry which is preliminary data.</text>
</comment>
<proteinExistence type="predicted"/>
<organism evidence="4 5">
    <name type="scientific">Cyclotella cryptica</name>
    <dbReference type="NCBI Taxonomy" id="29204"/>
    <lineage>
        <taxon>Eukaryota</taxon>
        <taxon>Sar</taxon>
        <taxon>Stramenopiles</taxon>
        <taxon>Ochrophyta</taxon>
        <taxon>Bacillariophyta</taxon>
        <taxon>Coscinodiscophyceae</taxon>
        <taxon>Thalassiosirophycidae</taxon>
        <taxon>Stephanodiscales</taxon>
        <taxon>Stephanodiscaceae</taxon>
        <taxon>Cyclotella</taxon>
    </lineage>
</organism>
<name>A0ABD3PMY4_9STRA</name>
<evidence type="ECO:0000256" key="1">
    <source>
        <dbReference type="PROSITE-ProRule" id="PRU00529"/>
    </source>
</evidence>
<dbReference type="InterPro" id="IPR004114">
    <property type="entry name" value="THUMP_dom"/>
</dbReference>
<dbReference type="Proteomes" id="UP001516023">
    <property type="component" value="Unassembled WGS sequence"/>
</dbReference>
<evidence type="ECO:0000313" key="5">
    <source>
        <dbReference type="Proteomes" id="UP001516023"/>
    </source>
</evidence>
<sequence length="407" mass="45509">SNAKIAGYSNKSNRNYKNPHQQARRGFPGILVTCESGREKRCQKEALDLIHHYYYLTKSSLPTEPSSLEANRSRIEGLTAAASTKPLDEPLSLEEELAMLRKGAAAEEVLSYERNPKRPRHETNHVLSKTSLSSMKSPFTVYDTGVKGVVCIVFTLPGGELVPYDDITSTLRTKAQDDDEPNVTENHVADGVKSENERITKDATNDPPLWEPIETVRIIMSEVGCSNHDSRANNANHAEKEDSAKTSITEEKVLSTSPPGSRFILRMIPIETTCHASLNEIKVVTRALLERYLASINANSNEVNDKVKTFKVDFKRRNCSHLSRDQILEAVVPLVTGENSEDSSERCNTPKQKYAVDLSDPDFSIRIEVCKTFCGLSILPRQKWYKNFNLAELCGPTPKKSETEKLL</sequence>
<dbReference type="PANTHER" id="PTHR13452">
    <property type="entry name" value="THUMP DOMAIN CONTAINING PROTEIN 1-RELATED"/>
    <property type="match status" value="1"/>
</dbReference>
<dbReference type="SUPFAM" id="SSF143437">
    <property type="entry name" value="THUMP domain-like"/>
    <property type="match status" value="1"/>
</dbReference>
<evidence type="ECO:0000256" key="2">
    <source>
        <dbReference type="SAM" id="MobiDB-lite"/>
    </source>
</evidence>
<feature type="domain" description="THUMP" evidence="3">
    <location>
        <begin position="249"/>
        <end position="380"/>
    </location>
</feature>
<feature type="compositionally biased region" description="Basic and acidic residues" evidence="2">
    <location>
        <begin position="237"/>
        <end position="253"/>
    </location>
</feature>
<dbReference type="Gene3D" id="3.30.2300.10">
    <property type="entry name" value="THUMP superfamily"/>
    <property type="match status" value="1"/>
</dbReference>
<evidence type="ECO:0000259" key="3">
    <source>
        <dbReference type="PROSITE" id="PS51165"/>
    </source>
</evidence>
<gene>
    <name evidence="4" type="ORF">HJC23_012242</name>
</gene>
<keyword evidence="5" id="KW-1185">Reference proteome</keyword>
<dbReference type="CDD" id="cd11717">
    <property type="entry name" value="THUMP_THUMPD1_like"/>
    <property type="match status" value="1"/>
</dbReference>
<feature type="region of interest" description="Disordered" evidence="2">
    <location>
        <begin position="228"/>
        <end position="255"/>
    </location>
</feature>
<reference evidence="4 5" key="1">
    <citation type="journal article" date="2020" name="G3 (Bethesda)">
        <title>Improved Reference Genome for Cyclotella cryptica CCMP332, a Model for Cell Wall Morphogenesis, Salinity Adaptation, and Lipid Production in Diatoms (Bacillariophyta).</title>
        <authorList>
            <person name="Roberts W.R."/>
            <person name="Downey K.M."/>
            <person name="Ruck E.C."/>
            <person name="Traller J.C."/>
            <person name="Alverson A.J."/>
        </authorList>
    </citation>
    <scope>NUCLEOTIDE SEQUENCE [LARGE SCALE GENOMIC DNA]</scope>
    <source>
        <strain evidence="4 5">CCMP332</strain>
    </source>
</reference>
<feature type="non-terminal residue" evidence="4">
    <location>
        <position position="1"/>
    </location>
</feature>
<dbReference type="GO" id="GO:0003723">
    <property type="term" value="F:RNA binding"/>
    <property type="evidence" value="ECO:0007669"/>
    <property type="project" value="UniProtKB-UniRule"/>
</dbReference>